<dbReference type="Gene3D" id="3.40.50.300">
    <property type="entry name" value="P-loop containing nucleotide triphosphate hydrolases"/>
    <property type="match status" value="1"/>
</dbReference>
<evidence type="ECO:0000256" key="2">
    <source>
        <dbReference type="SAM" id="Phobius"/>
    </source>
</evidence>
<accession>A0ABP6RKM4</accession>
<reference evidence="4" key="1">
    <citation type="journal article" date="2019" name="Int. J. Syst. Evol. Microbiol.">
        <title>The Global Catalogue of Microorganisms (GCM) 10K type strain sequencing project: providing services to taxonomists for standard genome sequencing and annotation.</title>
        <authorList>
            <consortium name="The Broad Institute Genomics Platform"/>
            <consortium name="The Broad Institute Genome Sequencing Center for Infectious Disease"/>
            <person name="Wu L."/>
            <person name="Ma J."/>
        </authorList>
    </citation>
    <scope>NUCLEOTIDE SEQUENCE [LARGE SCALE GENOMIC DNA]</scope>
    <source>
        <strain evidence="4">JCM 9687</strain>
    </source>
</reference>
<dbReference type="Gene3D" id="1.25.40.10">
    <property type="entry name" value="Tetratricopeptide repeat domain"/>
    <property type="match status" value="1"/>
</dbReference>
<dbReference type="RefSeq" id="WP_344925454.1">
    <property type="nucleotide sequence ID" value="NZ_BAAAYK010000038.1"/>
</dbReference>
<protein>
    <submittedName>
        <fullName evidence="3">AfsR-like transcriptional regulator TcrA</fullName>
    </submittedName>
</protein>
<evidence type="ECO:0000313" key="3">
    <source>
        <dbReference type="EMBL" id="GAA3355825.1"/>
    </source>
</evidence>
<dbReference type="SUPFAM" id="SSF52540">
    <property type="entry name" value="P-loop containing nucleoside triphosphate hydrolases"/>
    <property type="match status" value="1"/>
</dbReference>
<proteinExistence type="predicted"/>
<dbReference type="EMBL" id="BAAAYK010000038">
    <property type="protein sequence ID" value="GAA3355825.1"/>
    <property type="molecule type" value="Genomic_DNA"/>
</dbReference>
<dbReference type="InterPro" id="IPR019734">
    <property type="entry name" value="TPR_rpt"/>
</dbReference>
<dbReference type="SMART" id="SM00028">
    <property type="entry name" value="TPR"/>
    <property type="match status" value="4"/>
</dbReference>
<evidence type="ECO:0000256" key="1">
    <source>
        <dbReference type="SAM" id="MobiDB-lite"/>
    </source>
</evidence>
<feature type="compositionally biased region" description="Pro residues" evidence="1">
    <location>
        <begin position="719"/>
        <end position="736"/>
    </location>
</feature>
<evidence type="ECO:0000313" key="4">
    <source>
        <dbReference type="Proteomes" id="UP001500483"/>
    </source>
</evidence>
<sequence length="854" mass="90503">MTGDRAHDGSAGQGARRTAAQEIRTSNAVHRNDGLVVQAGQINGDVHFAAPVPPPRPLASTLPRAPARLVGREAELDAVLGAGNPVRLLTGMGGCGKSALAIAAADRLRGEHPGGVVLLPCRGYRDRGEFGLREAVAELLALLEVPAAHAVGVGLLHRRFAEFAAAGLPLLLVLDDVGPHWDVAALLPSDPVHGVLITSRDELDVDAEPVRLGALPAGSAVELLRREIARGDPADPRARLREDLLLVAERCGYLPLALRVVGELLRGDPRREPRVVAADLGSPHRLSVLEKVRSAVALSAAALRESPNRVDRSAAALFERLGLLPGVEFTAARAAVLLDEPDPRFARLLLDRLCAAHLLEPRADGGAFHDLTGECAAESFAALPARLRRSLALRFAEHCADVADAAVAPLRPGADATSEQVGAGLRTLHDEHDALLAGLTDAVARGTAGADAERLCAAAARVAEALLVRCERTGRVHEARRAAEPLLLASRVLGDQDAELRALLALCEAHLAGGRPGEAAGYVRQAIELTRARYADPRFPATFSRTMATYARLAAETGEHEVAAAEYRRLLDRHRRDEDAPGRCAALGGLGRAALLRGDLDEAARRYEAARALADRHGLAEQAEIAWNALGVVLARRGEVDGAADCHRAARDSAERHGFPHRAAIAVHHLADLRLAGGDAEGARQHYERCARLYREAGDHRRAEELADRLAALPDEPPDLPAEPPPSPRFPADPAPAARPQPPLFPVVVPPALVLAQVALVWSGHGSAALWAWWAVAVPMAVLVAVRDRVAVALPFALWWPDVAMVGAVLGYSLTAVPAGHLAFVAAGMLVVCALALLRSLRSRSSTSGRRRGR</sequence>
<feature type="region of interest" description="Disordered" evidence="1">
    <location>
        <begin position="713"/>
        <end position="736"/>
    </location>
</feature>
<dbReference type="InterPro" id="IPR011990">
    <property type="entry name" value="TPR-like_helical_dom_sf"/>
</dbReference>
<keyword evidence="2" id="KW-0472">Membrane</keyword>
<feature type="transmembrane region" description="Helical" evidence="2">
    <location>
        <begin position="820"/>
        <end position="841"/>
    </location>
</feature>
<feature type="region of interest" description="Disordered" evidence="1">
    <location>
        <begin position="1"/>
        <end position="25"/>
    </location>
</feature>
<dbReference type="PRINTS" id="PR00364">
    <property type="entry name" value="DISEASERSIST"/>
</dbReference>
<keyword evidence="2" id="KW-0812">Transmembrane</keyword>
<feature type="transmembrane region" description="Helical" evidence="2">
    <location>
        <begin position="793"/>
        <end position="814"/>
    </location>
</feature>
<feature type="transmembrane region" description="Helical" evidence="2">
    <location>
        <begin position="768"/>
        <end position="786"/>
    </location>
</feature>
<comment type="caution">
    <text evidence="3">The sequence shown here is derived from an EMBL/GenBank/DDBJ whole genome shotgun (WGS) entry which is preliminary data.</text>
</comment>
<organism evidence="3 4">
    <name type="scientific">Saccharopolyspora gregorii</name>
    <dbReference type="NCBI Taxonomy" id="33914"/>
    <lineage>
        <taxon>Bacteria</taxon>
        <taxon>Bacillati</taxon>
        <taxon>Actinomycetota</taxon>
        <taxon>Actinomycetes</taxon>
        <taxon>Pseudonocardiales</taxon>
        <taxon>Pseudonocardiaceae</taxon>
        <taxon>Saccharopolyspora</taxon>
    </lineage>
</organism>
<dbReference type="SUPFAM" id="SSF48452">
    <property type="entry name" value="TPR-like"/>
    <property type="match status" value="1"/>
</dbReference>
<gene>
    <name evidence="3" type="primary">tcrA</name>
    <name evidence="3" type="ORF">GCM10020366_17480</name>
</gene>
<dbReference type="PANTHER" id="PTHR47691">
    <property type="entry name" value="REGULATOR-RELATED"/>
    <property type="match status" value="1"/>
</dbReference>
<dbReference type="Proteomes" id="UP001500483">
    <property type="component" value="Unassembled WGS sequence"/>
</dbReference>
<dbReference type="PANTHER" id="PTHR47691:SF3">
    <property type="entry name" value="HTH-TYPE TRANSCRIPTIONAL REGULATOR RV0890C-RELATED"/>
    <property type="match status" value="1"/>
</dbReference>
<dbReference type="InterPro" id="IPR027417">
    <property type="entry name" value="P-loop_NTPase"/>
</dbReference>
<name>A0ABP6RKM4_9PSEU</name>
<keyword evidence="4" id="KW-1185">Reference proteome</keyword>
<keyword evidence="2" id="KW-1133">Transmembrane helix</keyword>